<dbReference type="GO" id="GO:0006313">
    <property type="term" value="P:DNA transposition"/>
    <property type="evidence" value="ECO:0007669"/>
    <property type="project" value="InterPro"/>
</dbReference>
<evidence type="ECO:0000313" key="3">
    <source>
        <dbReference type="Proteomes" id="UP000306196"/>
    </source>
</evidence>
<dbReference type="Proteomes" id="UP000306196">
    <property type="component" value="Unassembled WGS sequence"/>
</dbReference>
<protein>
    <submittedName>
        <fullName evidence="2">Transposase</fullName>
    </submittedName>
</protein>
<dbReference type="OrthoDB" id="9796012at2"/>
<dbReference type="InterPro" id="IPR002559">
    <property type="entry name" value="Transposase_11"/>
</dbReference>
<name>A0A5R8KH96_9BACT</name>
<dbReference type="SUPFAM" id="SSF53098">
    <property type="entry name" value="Ribonuclease H-like"/>
    <property type="match status" value="1"/>
</dbReference>
<sequence>MLFYLRRWDVELFLDDIKTSQRMDMLRCKSPAMVTRELLMHMIAYNLIRELLVQAEKRRPVGQEGRLSFIGTLDRLHHWHSPLWGNPSSKVVTK</sequence>
<dbReference type="InterPro" id="IPR012337">
    <property type="entry name" value="RNaseH-like_sf"/>
</dbReference>
<organism evidence="2 3">
    <name type="scientific">Phragmitibacter flavus</name>
    <dbReference type="NCBI Taxonomy" id="2576071"/>
    <lineage>
        <taxon>Bacteria</taxon>
        <taxon>Pseudomonadati</taxon>
        <taxon>Verrucomicrobiota</taxon>
        <taxon>Verrucomicrobiia</taxon>
        <taxon>Verrucomicrobiales</taxon>
        <taxon>Verrucomicrobiaceae</taxon>
        <taxon>Phragmitibacter</taxon>
    </lineage>
</organism>
<dbReference type="Pfam" id="PF01609">
    <property type="entry name" value="DDE_Tnp_1"/>
    <property type="match status" value="1"/>
</dbReference>
<feature type="domain" description="Transposase IS4-like" evidence="1">
    <location>
        <begin position="3"/>
        <end position="47"/>
    </location>
</feature>
<comment type="caution">
    <text evidence="2">The sequence shown here is derived from an EMBL/GenBank/DDBJ whole genome shotgun (WGS) entry which is preliminary data.</text>
</comment>
<dbReference type="GO" id="GO:0003677">
    <property type="term" value="F:DNA binding"/>
    <property type="evidence" value="ECO:0007669"/>
    <property type="project" value="InterPro"/>
</dbReference>
<dbReference type="GO" id="GO:0004803">
    <property type="term" value="F:transposase activity"/>
    <property type="evidence" value="ECO:0007669"/>
    <property type="project" value="InterPro"/>
</dbReference>
<keyword evidence="3" id="KW-1185">Reference proteome</keyword>
<dbReference type="EMBL" id="VAUV01000005">
    <property type="protein sequence ID" value="TLD71355.1"/>
    <property type="molecule type" value="Genomic_DNA"/>
</dbReference>
<reference evidence="2 3" key="1">
    <citation type="submission" date="2019-05" db="EMBL/GenBank/DDBJ databases">
        <title>Verrucobacter flavum gen. nov., sp. nov. a new member of the family Verrucomicrobiaceae.</title>
        <authorList>
            <person name="Szuroczki S."/>
            <person name="Abbaszade G."/>
            <person name="Szabo A."/>
            <person name="Felfoldi T."/>
            <person name="Schumann P."/>
            <person name="Boka K."/>
            <person name="Keki Z."/>
            <person name="Toumi M."/>
            <person name="Toth E."/>
        </authorList>
    </citation>
    <scope>NUCLEOTIDE SEQUENCE [LARGE SCALE GENOMIC DNA]</scope>
    <source>
        <strain evidence="2 3">MG-N-17</strain>
    </source>
</reference>
<dbReference type="AlphaFoldDB" id="A0A5R8KH96"/>
<evidence type="ECO:0000313" key="2">
    <source>
        <dbReference type="EMBL" id="TLD71355.1"/>
    </source>
</evidence>
<proteinExistence type="predicted"/>
<accession>A0A5R8KH96</accession>
<evidence type="ECO:0000259" key="1">
    <source>
        <dbReference type="Pfam" id="PF01609"/>
    </source>
</evidence>
<gene>
    <name evidence="2" type="ORF">FEM03_07440</name>
</gene>